<proteinExistence type="inferred from homology"/>
<evidence type="ECO:0000256" key="4">
    <source>
        <dbReference type="ARBA" id="ARBA00022812"/>
    </source>
</evidence>
<keyword evidence="11" id="KW-1015">Disulfide bond</keyword>
<reference evidence="14" key="1">
    <citation type="submission" date="2011-12" db="EMBL/GenBank/DDBJ databases">
        <title>Comparative genomics of primate cytomegaloviruses.</title>
        <authorList>
            <person name="Davison A.J."/>
            <person name="Holton M."/>
            <person name="Dolan A."/>
            <person name="Dargan D.J."/>
            <person name="Gatherer D."/>
            <person name="Hayward G.S."/>
        </authorList>
    </citation>
    <scope>NUCLEOTIDE SEQUENCE [LARGE SCALE GENOMIC DNA]</scope>
    <source>
        <strain evidence="14">SqSHV</strain>
    </source>
</reference>
<sequence>MGSHVDNINSRTWSISVLCLLLTFVNVTIHLIAMNFPDIGYPCVYNHIIDFTQLNLTSYNVMHVFNPQLYMDNIQITVYVIFTQFIFLIVTLYYLICWFKICLRKEPGLNLNQGSRDISYMGDSVSCFLFVLCMDTFQLFTLTMSFRLPSMIAFMAFIHYICLTTYTITLITHYQSLKRNKFLLSRIHPELRGTVQLKTVVVNLVQTNLGFNTMVVSVSLCLAFGNNFFVTSGHMVMVVFALFAVLSILCYLIIESILHKYMKVLFGYHFGTLCGLLGLVYPVLKYETLYASAYAREINVSLGILFVIWAIFTLCRFIRFFRRSSRSYKELTSIDEIAALKGEDDEA</sequence>
<evidence type="ECO:0000256" key="7">
    <source>
        <dbReference type="ARBA" id="ARBA00022879"/>
    </source>
</evidence>
<keyword evidence="7 14" id="KW-0261">Viral envelope protein</keyword>
<feature type="transmembrane region" description="Helical" evidence="13">
    <location>
        <begin position="235"/>
        <end position="254"/>
    </location>
</feature>
<evidence type="ECO:0000313" key="15">
    <source>
        <dbReference type="Proteomes" id="UP000097892"/>
    </source>
</evidence>
<dbReference type="GeneID" id="11464320"/>
<dbReference type="PRINTS" id="PR00333">
    <property type="entry name" value="HSVINTEGRLMP"/>
</dbReference>
<evidence type="ECO:0000256" key="11">
    <source>
        <dbReference type="ARBA" id="ARBA00023157"/>
    </source>
</evidence>
<evidence type="ECO:0000256" key="8">
    <source>
        <dbReference type="ARBA" id="ARBA00022989"/>
    </source>
</evidence>
<keyword evidence="2" id="KW-1048">Host nucleus</keyword>
<dbReference type="Pfam" id="PF01528">
    <property type="entry name" value="Herpes_glycop"/>
    <property type="match status" value="1"/>
</dbReference>
<keyword evidence="5" id="KW-0946">Virion</keyword>
<feature type="transmembrane region" description="Helical" evidence="13">
    <location>
        <begin position="120"/>
        <end position="140"/>
    </location>
</feature>
<keyword evidence="9" id="KW-1039">Host endosome</keyword>
<evidence type="ECO:0000256" key="5">
    <source>
        <dbReference type="ARBA" id="ARBA00022844"/>
    </source>
</evidence>
<evidence type="ECO:0000256" key="10">
    <source>
        <dbReference type="ARBA" id="ARBA00023136"/>
    </source>
</evidence>
<keyword evidence="15" id="KW-1185">Reference proteome</keyword>
<dbReference type="EMBL" id="FJ483967">
    <property type="protein sequence ID" value="AEV80950.1"/>
    <property type="molecule type" value="Genomic_DNA"/>
</dbReference>
<keyword evidence="8 13" id="KW-1133">Transmembrane helix</keyword>
<keyword evidence="6" id="KW-1043">Host membrane</keyword>
<evidence type="ECO:0000256" key="12">
    <source>
        <dbReference type="ARBA" id="ARBA00023180"/>
    </source>
</evidence>
<dbReference type="Proteomes" id="UP000097892">
    <property type="component" value="Segment"/>
</dbReference>
<comment type="function">
    <text evidence="1">Envelope glycoprotein important for virion assembly and egress. Plays a role in the correct incorporation of gH-gL into virion membrane. Directs the glycoprotein N (gN) to the host trans-Golgi network.</text>
</comment>
<feature type="transmembrane region" description="Helical" evidence="13">
    <location>
        <begin position="266"/>
        <end position="284"/>
    </location>
</feature>
<dbReference type="HAMAP" id="MF_04035">
    <property type="entry name" value="HSV_GM"/>
    <property type="match status" value="1"/>
</dbReference>
<protein>
    <submittedName>
        <fullName evidence="14">Envelope glycoprotein M</fullName>
    </submittedName>
</protein>
<dbReference type="GO" id="GO:0019031">
    <property type="term" value="C:viral envelope"/>
    <property type="evidence" value="ECO:0007669"/>
    <property type="project" value="UniProtKB-KW"/>
</dbReference>
<keyword evidence="10 13" id="KW-0472">Membrane</keyword>
<evidence type="ECO:0000256" key="2">
    <source>
        <dbReference type="ARBA" id="ARBA00022562"/>
    </source>
</evidence>
<evidence type="ECO:0000256" key="3">
    <source>
        <dbReference type="ARBA" id="ARBA00022692"/>
    </source>
</evidence>
<accession>G8XT04</accession>
<feature type="transmembrane region" description="Helical" evidence="13">
    <location>
        <begin position="76"/>
        <end position="99"/>
    </location>
</feature>
<evidence type="ECO:0000256" key="1">
    <source>
        <dbReference type="ARBA" id="ARBA00003017"/>
    </source>
</evidence>
<gene>
    <name evidence="14" type="primary">UL100</name>
</gene>
<dbReference type="OrthoDB" id="7915at10239"/>
<organism evidence="14 15">
    <name type="scientific">Saimiriine betaherpesvirus 4</name>
    <dbReference type="NCBI Taxonomy" id="1535247"/>
    <lineage>
        <taxon>Viruses</taxon>
        <taxon>Duplodnaviria</taxon>
        <taxon>Heunggongvirae</taxon>
        <taxon>Peploviricota</taxon>
        <taxon>Herviviricetes</taxon>
        <taxon>Herpesvirales</taxon>
        <taxon>Orthoherpesviridae</taxon>
        <taxon>Betaherpesvirinae</taxon>
        <taxon>Cytomegalovirus</taxon>
        <taxon>Cytomegalovirus saimiriinebeta4</taxon>
    </lineage>
</organism>
<feature type="transmembrane region" description="Helical" evidence="13">
    <location>
        <begin position="12"/>
        <end position="32"/>
    </location>
</feature>
<dbReference type="RefSeq" id="YP_004940262.1">
    <property type="nucleotide sequence ID" value="NC_016448.1"/>
</dbReference>
<feature type="transmembrane region" description="Helical" evidence="13">
    <location>
        <begin position="152"/>
        <end position="171"/>
    </location>
</feature>
<dbReference type="KEGG" id="vg:11464320"/>
<name>G8XT04_9BETA</name>
<evidence type="ECO:0000256" key="6">
    <source>
        <dbReference type="ARBA" id="ARBA00022870"/>
    </source>
</evidence>
<evidence type="ECO:0000313" key="14">
    <source>
        <dbReference type="EMBL" id="AEV80950.1"/>
    </source>
</evidence>
<keyword evidence="4" id="KW-1040">Host Golgi apparatus</keyword>
<feature type="transmembrane region" description="Helical" evidence="13">
    <location>
        <begin position="304"/>
        <end position="321"/>
    </location>
</feature>
<evidence type="ECO:0000256" key="13">
    <source>
        <dbReference type="SAM" id="Phobius"/>
    </source>
</evidence>
<feature type="transmembrane region" description="Helical" evidence="13">
    <location>
        <begin position="209"/>
        <end position="229"/>
    </location>
</feature>
<keyword evidence="3 13" id="KW-0812">Transmembrane</keyword>
<dbReference type="InterPro" id="IPR000785">
    <property type="entry name" value="Herpes_glycop_M"/>
</dbReference>
<keyword evidence="12" id="KW-0325">Glycoprotein</keyword>
<evidence type="ECO:0000256" key="9">
    <source>
        <dbReference type="ARBA" id="ARBA00023046"/>
    </source>
</evidence>